<accession>A0A2U1N0Q6</accession>
<name>A0A2U1N0Q6_ARTAN</name>
<comment type="caution">
    <text evidence="2">The sequence shown here is derived from an EMBL/GenBank/DDBJ whole genome shotgun (WGS) entry which is preliminary data.</text>
</comment>
<gene>
    <name evidence="2" type="ORF">CTI12_AA321710</name>
</gene>
<organism evidence="2 3">
    <name type="scientific">Artemisia annua</name>
    <name type="common">Sweet wormwood</name>
    <dbReference type="NCBI Taxonomy" id="35608"/>
    <lineage>
        <taxon>Eukaryota</taxon>
        <taxon>Viridiplantae</taxon>
        <taxon>Streptophyta</taxon>
        <taxon>Embryophyta</taxon>
        <taxon>Tracheophyta</taxon>
        <taxon>Spermatophyta</taxon>
        <taxon>Magnoliopsida</taxon>
        <taxon>eudicotyledons</taxon>
        <taxon>Gunneridae</taxon>
        <taxon>Pentapetalae</taxon>
        <taxon>asterids</taxon>
        <taxon>campanulids</taxon>
        <taxon>Asterales</taxon>
        <taxon>Asteraceae</taxon>
        <taxon>Asteroideae</taxon>
        <taxon>Anthemideae</taxon>
        <taxon>Artemisiinae</taxon>
        <taxon>Artemisia</taxon>
    </lineage>
</organism>
<dbReference type="AlphaFoldDB" id="A0A2U1N0Q6"/>
<dbReference type="STRING" id="35608.A0A2U1N0Q6"/>
<dbReference type="InterPro" id="IPR046960">
    <property type="entry name" value="PPR_At4g14850-like_plant"/>
</dbReference>
<dbReference type="InterPro" id="IPR011990">
    <property type="entry name" value="TPR-like_helical_dom_sf"/>
</dbReference>
<dbReference type="Pfam" id="PF01535">
    <property type="entry name" value="PPR"/>
    <property type="match status" value="2"/>
</dbReference>
<protein>
    <submittedName>
        <fullName evidence="2">Pentatricopeptide repeat (PPR) superfamily protein</fullName>
    </submittedName>
</protein>
<dbReference type="EMBL" id="PKPP01003903">
    <property type="protein sequence ID" value="PWA67067.1"/>
    <property type="molecule type" value="Genomic_DNA"/>
</dbReference>
<dbReference type="GO" id="GO:0009451">
    <property type="term" value="P:RNA modification"/>
    <property type="evidence" value="ECO:0007669"/>
    <property type="project" value="InterPro"/>
</dbReference>
<proteinExistence type="predicted"/>
<dbReference type="NCBIfam" id="TIGR00756">
    <property type="entry name" value="PPR"/>
    <property type="match status" value="2"/>
</dbReference>
<evidence type="ECO:0000313" key="3">
    <source>
        <dbReference type="Proteomes" id="UP000245207"/>
    </source>
</evidence>
<reference evidence="2 3" key="1">
    <citation type="journal article" date="2018" name="Mol. Plant">
        <title>The genome of Artemisia annua provides insight into the evolution of Asteraceae family and artemisinin biosynthesis.</title>
        <authorList>
            <person name="Shen Q."/>
            <person name="Zhang L."/>
            <person name="Liao Z."/>
            <person name="Wang S."/>
            <person name="Yan T."/>
            <person name="Shi P."/>
            <person name="Liu M."/>
            <person name="Fu X."/>
            <person name="Pan Q."/>
            <person name="Wang Y."/>
            <person name="Lv Z."/>
            <person name="Lu X."/>
            <person name="Zhang F."/>
            <person name="Jiang W."/>
            <person name="Ma Y."/>
            <person name="Chen M."/>
            <person name="Hao X."/>
            <person name="Li L."/>
            <person name="Tang Y."/>
            <person name="Lv G."/>
            <person name="Zhou Y."/>
            <person name="Sun X."/>
            <person name="Brodelius P.E."/>
            <person name="Rose J.K.C."/>
            <person name="Tang K."/>
        </authorList>
    </citation>
    <scope>NUCLEOTIDE SEQUENCE [LARGE SCALE GENOMIC DNA]</scope>
    <source>
        <strain evidence="3">cv. Huhao1</strain>
        <tissue evidence="2">Leaf</tissue>
    </source>
</reference>
<sequence>MMKDENVKKLPGYSWVDVDNKVHVFGVEDWCHPHKKEIDLNLDSLLGKKVEAGYVLDTESVPLDLHEGHKAIDVFNKMLVQELKPNAITFINLLNACSHSGLVKKGLSYFDSMEKVYKITPRSEHYSCVVDLLGRAGRLEEAENFINKMPFEPNAYAWCSLLAA</sequence>
<keyword evidence="1" id="KW-0677">Repeat</keyword>
<dbReference type="InterPro" id="IPR002885">
    <property type="entry name" value="PPR_rpt"/>
</dbReference>
<dbReference type="OrthoDB" id="185373at2759"/>
<dbReference type="Gene3D" id="1.25.40.10">
    <property type="entry name" value="Tetratricopeptide repeat domain"/>
    <property type="match status" value="1"/>
</dbReference>
<keyword evidence="3" id="KW-1185">Reference proteome</keyword>
<evidence type="ECO:0000313" key="2">
    <source>
        <dbReference type="EMBL" id="PWA67067.1"/>
    </source>
</evidence>
<dbReference type="Proteomes" id="UP000245207">
    <property type="component" value="Unassembled WGS sequence"/>
</dbReference>
<dbReference type="PANTHER" id="PTHR47926">
    <property type="entry name" value="PENTATRICOPEPTIDE REPEAT-CONTAINING PROTEIN"/>
    <property type="match status" value="1"/>
</dbReference>
<dbReference type="PANTHER" id="PTHR47926:SF366">
    <property type="entry name" value="PENTATRICOPEPTIDE REPEAT SUPERFAMILY PROTEIN"/>
    <property type="match status" value="1"/>
</dbReference>
<evidence type="ECO:0000256" key="1">
    <source>
        <dbReference type="ARBA" id="ARBA00022737"/>
    </source>
</evidence>
<dbReference type="GO" id="GO:0003723">
    <property type="term" value="F:RNA binding"/>
    <property type="evidence" value="ECO:0007669"/>
    <property type="project" value="InterPro"/>
</dbReference>